<dbReference type="InterPro" id="IPR050215">
    <property type="entry name" value="Thiolase-like_sf_Thiolase"/>
</dbReference>
<evidence type="ECO:0000256" key="7">
    <source>
        <dbReference type="ARBA" id="ARBA00023098"/>
    </source>
</evidence>
<feature type="domain" description="Thiolase C-terminal" evidence="14">
    <location>
        <begin position="278"/>
        <end position="397"/>
    </location>
</feature>
<dbReference type="SUPFAM" id="SSF53901">
    <property type="entry name" value="Thiolase-like"/>
    <property type="match status" value="2"/>
</dbReference>
<proteinExistence type="inferred from homology"/>
<evidence type="ECO:0000259" key="13">
    <source>
        <dbReference type="Pfam" id="PF00108"/>
    </source>
</evidence>
<sequence length="400" mass="42133">MYSIRAKKPSDVVIVCALRTPMCKARRGLFKDTTPDYLLSCVFKGVLERTGIDPALVEDIVVGSSGTPGNGANITRMAVLHAGFPEETSSMAVNRRCASGLQAVAQTASSISDGTIEVGIGAGVESMTMFFGPRSTITAKDTCEEMMGVPSAVDCLLPMGLTSENVSNDFGIKRKEMDEFSAHSHQKAAAAQAAGLFKDEIIPVVTTVKDKDGNVRRVVVTEDEGIRKETTAESLGKLKPAFTKEGSTTAGNSSQVTDGAAAVLMMTRRKANELGLPIIGRYVAAAYVGVPPRIMGVGPAYAIPEAVKKAGITIGDIELIELNEAFASQALYCIKKLNLDINKVNPKGGAIALGHPLGCTGARQIATLLNELKRQNKTIGATSMCMGSGMGMCAIFTAEY</sequence>
<organism evidence="15 16">
    <name type="scientific">Furculomyces boomerangus</name>
    <dbReference type="NCBI Taxonomy" id="61424"/>
    <lineage>
        <taxon>Eukaryota</taxon>
        <taxon>Fungi</taxon>
        <taxon>Fungi incertae sedis</taxon>
        <taxon>Zoopagomycota</taxon>
        <taxon>Kickxellomycotina</taxon>
        <taxon>Harpellomycetes</taxon>
        <taxon>Harpellales</taxon>
        <taxon>Harpellaceae</taxon>
        <taxon>Furculomyces</taxon>
    </lineage>
</organism>
<evidence type="ECO:0000256" key="11">
    <source>
        <dbReference type="PIRSR" id="PIRSR000429-1"/>
    </source>
</evidence>
<evidence type="ECO:0000256" key="8">
    <source>
        <dbReference type="ARBA" id="ARBA00023140"/>
    </source>
</evidence>
<protein>
    <submittedName>
        <fullName evidence="15">Uncharacterized protein</fullName>
    </submittedName>
</protein>
<evidence type="ECO:0000256" key="5">
    <source>
        <dbReference type="ARBA" id="ARBA00022832"/>
    </source>
</evidence>
<keyword evidence="5" id="KW-0276">Fatty acid metabolism</keyword>
<dbReference type="EMBL" id="MBFT01000654">
    <property type="protein sequence ID" value="PVU88151.1"/>
    <property type="molecule type" value="Genomic_DNA"/>
</dbReference>
<keyword evidence="6" id="KW-0809">Transit peptide</keyword>
<gene>
    <name evidence="15" type="ORF">BB559_005704</name>
</gene>
<evidence type="ECO:0000256" key="3">
    <source>
        <dbReference type="ARBA" id="ARBA00010982"/>
    </source>
</evidence>
<dbReference type="InterPro" id="IPR020617">
    <property type="entry name" value="Thiolase_C"/>
</dbReference>
<dbReference type="NCBIfam" id="TIGR01930">
    <property type="entry name" value="AcCoA-C-Actrans"/>
    <property type="match status" value="1"/>
</dbReference>
<dbReference type="PROSITE" id="PS00098">
    <property type="entry name" value="THIOLASE_1"/>
    <property type="match status" value="1"/>
</dbReference>
<comment type="similarity">
    <text evidence="3 12">Belongs to the thiolase-like superfamily. Thiolase family.</text>
</comment>
<dbReference type="GO" id="GO:0003988">
    <property type="term" value="F:acetyl-CoA C-acyltransferase activity"/>
    <property type="evidence" value="ECO:0007669"/>
    <property type="project" value="UniProtKB-EC"/>
</dbReference>
<feature type="active site" description="Proton acceptor" evidence="11">
    <location>
        <position position="385"/>
    </location>
</feature>
<dbReference type="InterPro" id="IPR002155">
    <property type="entry name" value="Thiolase"/>
</dbReference>
<dbReference type="PIRSF" id="PIRSF000429">
    <property type="entry name" value="Ac-CoA_Ac_transf"/>
    <property type="match status" value="1"/>
</dbReference>
<dbReference type="STRING" id="61424.A0A2T9Y734"/>
<dbReference type="GO" id="GO:0006635">
    <property type="term" value="P:fatty acid beta-oxidation"/>
    <property type="evidence" value="ECO:0007669"/>
    <property type="project" value="TreeGrafter"/>
</dbReference>
<keyword evidence="8" id="KW-0576">Peroxisome</keyword>
<evidence type="ECO:0000259" key="14">
    <source>
        <dbReference type="Pfam" id="PF02803"/>
    </source>
</evidence>
<dbReference type="GO" id="GO:0010124">
    <property type="term" value="P:phenylacetate catabolic process"/>
    <property type="evidence" value="ECO:0007669"/>
    <property type="project" value="TreeGrafter"/>
</dbReference>
<evidence type="ECO:0000313" key="16">
    <source>
        <dbReference type="Proteomes" id="UP000245699"/>
    </source>
</evidence>
<keyword evidence="4 12" id="KW-0808">Transferase</keyword>
<dbReference type="InterPro" id="IPR016039">
    <property type="entry name" value="Thiolase-like"/>
</dbReference>
<dbReference type="Pfam" id="PF02803">
    <property type="entry name" value="Thiolase_C"/>
    <property type="match status" value="1"/>
</dbReference>
<dbReference type="PANTHER" id="PTHR43853">
    <property type="entry name" value="3-KETOACYL-COA THIOLASE, PEROXISOMAL"/>
    <property type="match status" value="1"/>
</dbReference>
<evidence type="ECO:0000256" key="12">
    <source>
        <dbReference type="RuleBase" id="RU003557"/>
    </source>
</evidence>
<comment type="pathway">
    <text evidence="2">Lipid metabolism; fatty acid metabolism.</text>
</comment>
<dbReference type="PANTHER" id="PTHR43853:SF8">
    <property type="entry name" value="3-KETOACYL-COA THIOLASE, PEROXISOMAL"/>
    <property type="match status" value="1"/>
</dbReference>
<reference evidence="15 16" key="1">
    <citation type="journal article" date="2018" name="MBio">
        <title>Comparative Genomics Reveals the Core Gene Toolbox for the Fungus-Insect Symbiosis.</title>
        <authorList>
            <person name="Wang Y."/>
            <person name="Stata M."/>
            <person name="Wang W."/>
            <person name="Stajich J.E."/>
            <person name="White M.M."/>
            <person name="Moncalvo J.M."/>
        </authorList>
    </citation>
    <scope>NUCLEOTIDE SEQUENCE [LARGE SCALE GENOMIC DNA]</scope>
    <source>
        <strain evidence="15 16">AUS-77-4</strain>
    </source>
</reference>
<comment type="catalytic activity">
    <reaction evidence="10">
        <text>an acyl-CoA + acetyl-CoA = a 3-oxoacyl-CoA + CoA</text>
        <dbReference type="Rhea" id="RHEA:21564"/>
        <dbReference type="ChEBI" id="CHEBI:57287"/>
        <dbReference type="ChEBI" id="CHEBI:57288"/>
        <dbReference type="ChEBI" id="CHEBI:58342"/>
        <dbReference type="ChEBI" id="CHEBI:90726"/>
        <dbReference type="EC" id="2.3.1.16"/>
    </reaction>
</comment>
<dbReference type="Proteomes" id="UP000245699">
    <property type="component" value="Unassembled WGS sequence"/>
</dbReference>
<evidence type="ECO:0000256" key="4">
    <source>
        <dbReference type="ARBA" id="ARBA00022679"/>
    </source>
</evidence>
<keyword evidence="7" id="KW-0443">Lipid metabolism</keyword>
<feature type="active site" description="Proton acceptor" evidence="11">
    <location>
        <position position="355"/>
    </location>
</feature>
<keyword evidence="16" id="KW-1185">Reference proteome</keyword>
<dbReference type="Gene3D" id="3.40.47.10">
    <property type="match status" value="2"/>
</dbReference>
<feature type="active site" description="Acyl-thioester intermediate" evidence="11">
    <location>
        <position position="97"/>
    </location>
</feature>
<name>A0A2T9Y734_9FUNG</name>
<dbReference type="PROSITE" id="PS00737">
    <property type="entry name" value="THIOLASE_2"/>
    <property type="match status" value="1"/>
</dbReference>
<dbReference type="FunFam" id="3.40.47.10:FF:000010">
    <property type="entry name" value="Acetyl-CoA acetyltransferase (Thiolase)"/>
    <property type="match status" value="1"/>
</dbReference>
<dbReference type="InterPro" id="IPR020615">
    <property type="entry name" value="Thiolase_acyl_enz_int_AS"/>
</dbReference>
<evidence type="ECO:0000256" key="10">
    <source>
        <dbReference type="ARBA" id="ARBA00047605"/>
    </source>
</evidence>
<evidence type="ECO:0000313" key="15">
    <source>
        <dbReference type="EMBL" id="PVU88151.1"/>
    </source>
</evidence>
<dbReference type="GO" id="GO:0005777">
    <property type="term" value="C:peroxisome"/>
    <property type="evidence" value="ECO:0007669"/>
    <property type="project" value="UniProtKB-SubCell"/>
</dbReference>
<dbReference type="AlphaFoldDB" id="A0A2T9Y734"/>
<comment type="caution">
    <text evidence="15">The sequence shown here is derived from an EMBL/GenBank/DDBJ whole genome shotgun (WGS) entry which is preliminary data.</text>
</comment>
<comment type="subcellular location">
    <subcellularLocation>
        <location evidence="1">Peroxisome</location>
    </subcellularLocation>
</comment>
<dbReference type="OrthoDB" id="5404651at2759"/>
<dbReference type="InterPro" id="IPR020616">
    <property type="entry name" value="Thiolase_N"/>
</dbReference>
<evidence type="ECO:0000256" key="2">
    <source>
        <dbReference type="ARBA" id="ARBA00004872"/>
    </source>
</evidence>
<dbReference type="InterPro" id="IPR020613">
    <property type="entry name" value="Thiolase_CS"/>
</dbReference>
<evidence type="ECO:0000256" key="6">
    <source>
        <dbReference type="ARBA" id="ARBA00022946"/>
    </source>
</evidence>
<dbReference type="CDD" id="cd00751">
    <property type="entry name" value="thiolase"/>
    <property type="match status" value="1"/>
</dbReference>
<evidence type="ECO:0000256" key="9">
    <source>
        <dbReference type="ARBA" id="ARBA00023315"/>
    </source>
</evidence>
<feature type="domain" description="Thiolase N-terminal" evidence="13">
    <location>
        <begin position="12"/>
        <end position="268"/>
    </location>
</feature>
<accession>A0A2T9Y734</accession>
<keyword evidence="9 12" id="KW-0012">Acyltransferase</keyword>
<dbReference type="Pfam" id="PF00108">
    <property type="entry name" value="Thiolase_N"/>
    <property type="match status" value="1"/>
</dbReference>
<evidence type="ECO:0000256" key="1">
    <source>
        <dbReference type="ARBA" id="ARBA00004275"/>
    </source>
</evidence>